<feature type="transmembrane region" description="Helical" evidence="1">
    <location>
        <begin position="106"/>
        <end position="128"/>
    </location>
</feature>
<keyword evidence="1" id="KW-0472">Membrane</keyword>
<feature type="transmembrane region" description="Helical" evidence="1">
    <location>
        <begin position="37"/>
        <end position="60"/>
    </location>
</feature>
<keyword evidence="1" id="KW-0812">Transmembrane</keyword>
<feature type="transmembrane region" description="Helical" evidence="1">
    <location>
        <begin position="134"/>
        <end position="152"/>
    </location>
</feature>
<evidence type="ECO:0000313" key="3">
    <source>
        <dbReference type="Proteomes" id="UP001482513"/>
    </source>
</evidence>
<name>A0ABV0K6H6_9CYAN</name>
<evidence type="ECO:0000256" key="1">
    <source>
        <dbReference type="SAM" id="Phobius"/>
    </source>
</evidence>
<dbReference type="RefSeq" id="WP_190703486.1">
    <property type="nucleotide sequence ID" value="NZ_JAMPKX010000007.1"/>
</dbReference>
<comment type="caution">
    <text evidence="2">The sequence shown here is derived from an EMBL/GenBank/DDBJ whole genome shotgun (WGS) entry which is preliminary data.</text>
</comment>
<keyword evidence="1" id="KW-1133">Transmembrane helix</keyword>
<sequence>MGQRQTSRGLRRVLADALTLNQDFYEHSHRYLKAARFAQGIVGLAALSHGLGSGLILLLYRPSLPQLVAGVLINSLTVLAGYYFWTYALWKINTYLAPTTPPYRELSIAVGFAYTPQVLNLLTVIPLLGRPITLALAGWTLLGAIAAVRAGLNIGLVKAALLAGTGFTLVQVGIGLVQAGVQNWVA</sequence>
<reference evidence="2 3" key="1">
    <citation type="submission" date="2022-04" db="EMBL/GenBank/DDBJ databases">
        <title>Positive selection, recombination, and allopatry shape intraspecific diversity of widespread and dominant cyanobacteria.</title>
        <authorList>
            <person name="Wei J."/>
            <person name="Shu W."/>
            <person name="Hu C."/>
        </authorList>
    </citation>
    <scope>NUCLEOTIDE SEQUENCE [LARGE SCALE GENOMIC DNA]</scope>
    <source>
        <strain evidence="2 3">DQ-A4</strain>
    </source>
</reference>
<feature type="transmembrane region" description="Helical" evidence="1">
    <location>
        <begin position="159"/>
        <end position="181"/>
    </location>
</feature>
<proteinExistence type="predicted"/>
<accession>A0ABV0K6H6</accession>
<evidence type="ECO:0008006" key="4">
    <source>
        <dbReference type="Google" id="ProtNLM"/>
    </source>
</evidence>
<protein>
    <recommendedName>
        <fullName evidence="4">Yip1 domain-containing protein</fullName>
    </recommendedName>
</protein>
<dbReference type="Proteomes" id="UP001482513">
    <property type="component" value="Unassembled WGS sequence"/>
</dbReference>
<keyword evidence="3" id="KW-1185">Reference proteome</keyword>
<feature type="transmembrane region" description="Helical" evidence="1">
    <location>
        <begin position="66"/>
        <end position="85"/>
    </location>
</feature>
<dbReference type="EMBL" id="JAMPKX010000007">
    <property type="protein sequence ID" value="MEP0948259.1"/>
    <property type="molecule type" value="Genomic_DNA"/>
</dbReference>
<gene>
    <name evidence="2" type="ORF">NC992_15350</name>
</gene>
<evidence type="ECO:0000313" key="2">
    <source>
        <dbReference type="EMBL" id="MEP0948259.1"/>
    </source>
</evidence>
<organism evidence="2 3">
    <name type="scientific">Leptolyngbya subtilissima DQ-A4</name>
    <dbReference type="NCBI Taxonomy" id="2933933"/>
    <lineage>
        <taxon>Bacteria</taxon>
        <taxon>Bacillati</taxon>
        <taxon>Cyanobacteriota</taxon>
        <taxon>Cyanophyceae</taxon>
        <taxon>Leptolyngbyales</taxon>
        <taxon>Leptolyngbyaceae</taxon>
        <taxon>Leptolyngbya group</taxon>
        <taxon>Leptolyngbya</taxon>
    </lineage>
</organism>